<dbReference type="PANTHER" id="PTHR30537">
    <property type="entry name" value="HTH-TYPE TRANSCRIPTIONAL REGULATOR"/>
    <property type="match status" value="1"/>
</dbReference>
<dbReference type="GO" id="GO:0003700">
    <property type="term" value="F:DNA-binding transcription factor activity"/>
    <property type="evidence" value="ECO:0007669"/>
    <property type="project" value="InterPro"/>
</dbReference>
<reference evidence="6 7" key="1">
    <citation type="submission" date="2017-08" db="EMBL/GenBank/DDBJ databases">
        <title>Infants hospitalized years apart are colonized by the same room-sourced microbial strains.</title>
        <authorList>
            <person name="Brooks B."/>
            <person name="Olm M.R."/>
            <person name="Firek B.A."/>
            <person name="Baker R."/>
            <person name="Thomas B.C."/>
            <person name="Morowitz M.J."/>
            <person name="Banfield J.F."/>
        </authorList>
    </citation>
    <scope>NUCLEOTIDE SEQUENCE [LARGE SCALE GENOMIC DNA]</scope>
    <source>
        <strain evidence="6">S2_003_000_R2_14</strain>
    </source>
</reference>
<dbReference type="PANTHER" id="PTHR30537:SF68">
    <property type="entry name" value="TRANSCRIPTIONAL REGULATOR-RELATED"/>
    <property type="match status" value="1"/>
</dbReference>
<sequence>MDWSRVPVFLKVVDYGSFTAAAKALGVPKSTASRAVTTLEKELETQLLQRTTRALELTEAGRAFYERAKAARAALEEAQAEVSQNVDEVSGTVRLSVPNDAAPMATVVAAFTRKYPGIHVDLVVTNRHVNLIEEGIDLALRAGRLDDSSLVARRVARSDLGLFASAEYLKKHGTPKRIEELADHAVVLFRGRQGKMRLRLETEKGEQREVTVRGPVTVDDLSFVRGLVFHGVGLGMLPIFFTHARTAGMKFERVLPEWHVAGGGVHLVMPAQKYVPARVRLLADFIYENFKPLECSKH</sequence>
<dbReference type="Pfam" id="PF03466">
    <property type="entry name" value="LysR_substrate"/>
    <property type="match status" value="1"/>
</dbReference>
<proteinExistence type="inferred from homology"/>
<dbReference type="AlphaFoldDB" id="A0A2W5TKY9"/>
<dbReference type="EMBL" id="QFQP01000007">
    <property type="protein sequence ID" value="PZR14457.1"/>
    <property type="molecule type" value="Genomic_DNA"/>
</dbReference>
<dbReference type="InterPro" id="IPR036388">
    <property type="entry name" value="WH-like_DNA-bd_sf"/>
</dbReference>
<keyword evidence="2" id="KW-0805">Transcription regulation</keyword>
<dbReference type="Proteomes" id="UP000249061">
    <property type="component" value="Unassembled WGS sequence"/>
</dbReference>
<evidence type="ECO:0000313" key="7">
    <source>
        <dbReference type="Proteomes" id="UP000249061"/>
    </source>
</evidence>
<keyword evidence="3" id="KW-0238">DNA-binding</keyword>
<dbReference type="InterPro" id="IPR000847">
    <property type="entry name" value="LysR_HTH_N"/>
</dbReference>
<dbReference type="GO" id="GO:0006351">
    <property type="term" value="P:DNA-templated transcription"/>
    <property type="evidence" value="ECO:0007669"/>
    <property type="project" value="TreeGrafter"/>
</dbReference>
<dbReference type="Gene3D" id="1.10.10.10">
    <property type="entry name" value="Winged helix-like DNA-binding domain superfamily/Winged helix DNA-binding domain"/>
    <property type="match status" value="1"/>
</dbReference>
<dbReference type="InterPro" id="IPR036390">
    <property type="entry name" value="WH_DNA-bd_sf"/>
</dbReference>
<dbReference type="SUPFAM" id="SSF53850">
    <property type="entry name" value="Periplasmic binding protein-like II"/>
    <property type="match status" value="1"/>
</dbReference>
<dbReference type="PROSITE" id="PS50931">
    <property type="entry name" value="HTH_LYSR"/>
    <property type="match status" value="1"/>
</dbReference>
<organism evidence="6 7">
    <name type="scientific">Archangium gephyra</name>
    <dbReference type="NCBI Taxonomy" id="48"/>
    <lineage>
        <taxon>Bacteria</taxon>
        <taxon>Pseudomonadati</taxon>
        <taxon>Myxococcota</taxon>
        <taxon>Myxococcia</taxon>
        <taxon>Myxococcales</taxon>
        <taxon>Cystobacterineae</taxon>
        <taxon>Archangiaceae</taxon>
        <taxon>Archangium</taxon>
    </lineage>
</organism>
<dbReference type="FunFam" id="1.10.10.10:FF:000001">
    <property type="entry name" value="LysR family transcriptional regulator"/>
    <property type="match status" value="1"/>
</dbReference>
<evidence type="ECO:0000256" key="3">
    <source>
        <dbReference type="ARBA" id="ARBA00023125"/>
    </source>
</evidence>
<accession>A0A2W5TKY9</accession>
<feature type="domain" description="HTH lysR-type" evidence="5">
    <location>
        <begin position="1"/>
        <end position="58"/>
    </location>
</feature>
<gene>
    <name evidence="6" type="ORF">DI536_10395</name>
</gene>
<keyword evidence="4" id="KW-0804">Transcription</keyword>
<protein>
    <submittedName>
        <fullName evidence="6">LysR family transcriptional regulator</fullName>
    </submittedName>
</protein>
<dbReference type="CDD" id="cd08422">
    <property type="entry name" value="PBP2_CrgA_like"/>
    <property type="match status" value="1"/>
</dbReference>
<evidence type="ECO:0000256" key="4">
    <source>
        <dbReference type="ARBA" id="ARBA00023163"/>
    </source>
</evidence>
<evidence type="ECO:0000313" key="6">
    <source>
        <dbReference type="EMBL" id="PZR14457.1"/>
    </source>
</evidence>
<name>A0A2W5TKY9_9BACT</name>
<dbReference type="InterPro" id="IPR058163">
    <property type="entry name" value="LysR-type_TF_proteobact-type"/>
</dbReference>
<evidence type="ECO:0000256" key="2">
    <source>
        <dbReference type="ARBA" id="ARBA00023015"/>
    </source>
</evidence>
<evidence type="ECO:0000259" key="5">
    <source>
        <dbReference type="PROSITE" id="PS50931"/>
    </source>
</evidence>
<comment type="caution">
    <text evidence="6">The sequence shown here is derived from an EMBL/GenBank/DDBJ whole genome shotgun (WGS) entry which is preliminary data.</text>
</comment>
<dbReference type="Pfam" id="PF00126">
    <property type="entry name" value="HTH_1"/>
    <property type="match status" value="1"/>
</dbReference>
<dbReference type="GO" id="GO:0043565">
    <property type="term" value="F:sequence-specific DNA binding"/>
    <property type="evidence" value="ECO:0007669"/>
    <property type="project" value="TreeGrafter"/>
</dbReference>
<dbReference type="SUPFAM" id="SSF46785">
    <property type="entry name" value="Winged helix' DNA-binding domain"/>
    <property type="match status" value="1"/>
</dbReference>
<evidence type="ECO:0000256" key="1">
    <source>
        <dbReference type="ARBA" id="ARBA00009437"/>
    </source>
</evidence>
<comment type="similarity">
    <text evidence="1">Belongs to the LysR transcriptional regulatory family.</text>
</comment>
<dbReference type="Gene3D" id="3.40.190.290">
    <property type="match status" value="1"/>
</dbReference>
<dbReference type="InterPro" id="IPR005119">
    <property type="entry name" value="LysR_subst-bd"/>
</dbReference>